<organism evidence="1 2">
    <name type="scientific">Terricaulis silvestris</name>
    <dbReference type="NCBI Taxonomy" id="2686094"/>
    <lineage>
        <taxon>Bacteria</taxon>
        <taxon>Pseudomonadati</taxon>
        <taxon>Pseudomonadota</taxon>
        <taxon>Alphaproteobacteria</taxon>
        <taxon>Caulobacterales</taxon>
        <taxon>Caulobacteraceae</taxon>
        <taxon>Terricaulis</taxon>
    </lineage>
</organism>
<evidence type="ECO:0000313" key="2">
    <source>
        <dbReference type="Proteomes" id="UP000431269"/>
    </source>
</evidence>
<gene>
    <name evidence="1" type="ORF">DSM104635_02880</name>
</gene>
<accession>A0A6I6MU54</accession>
<protein>
    <recommendedName>
        <fullName evidence="3">Lipoprotein</fullName>
    </recommendedName>
</protein>
<reference evidence="2" key="1">
    <citation type="submission" date="2019-12" db="EMBL/GenBank/DDBJ databases">
        <title>Complete genome of Terracaulis silvestris 0127_4.</title>
        <authorList>
            <person name="Vieira S."/>
            <person name="Riedel T."/>
            <person name="Sproer C."/>
            <person name="Pascual J."/>
            <person name="Boedeker C."/>
            <person name="Overmann J."/>
        </authorList>
    </citation>
    <scope>NUCLEOTIDE SEQUENCE [LARGE SCALE GENOMIC DNA]</scope>
    <source>
        <strain evidence="2">0127_4</strain>
    </source>
</reference>
<dbReference type="PROSITE" id="PS51257">
    <property type="entry name" value="PROKAR_LIPOPROTEIN"/>
    <property type="match status" value="1"/>
</dbReference>
<sequence>MRDILIAGALALAACSPAAEEAENLAPSCDARAASAWAVSDAQYSVEAASAGPDCARAVATFVVRDASGAPIYAEAYLAQHVMVLADVSDTAAMETALRTWTDPANSTTMATTSALPDWPARANGPENGEFPFYADESVDRDTYLGLRQADVPLLCFVQGMESLACLALRNGQLEKVGVQTFPG</sequence>
<name>A0A6I6MU54_9CAUL</name>
<evidence type="ECO:0008006" key="3">
    <source>
        <dbReference type="Google" id="ProtNLM"/>
    </source>
</evidence>
<proteinExistence type="predicted"/>
<dbReference type="KEGG" id="tsv:DSM104635_02880"/>
<dbReference type="EMBL" id="CP047045">
    <property type="protein sequence ID" value="QGZ96024.1"/>
    <property type="molecule type" value="Genomic_DNA"/>
</dbReference>
<keyword evidence="2" id="KW-1185">Reference proteome</keyword>
<evidence type="ECO:0000313" key="1">
    <source>
        <dbReference type="EMBL" id="QGZ96024.1"/>
    </source>
</evidence>
<dbReference type="Proteomes" id="UP000431269">
    <property type="component" value="Chromosome"/>
</dbReference>
<dbReference type="RefSeq" id="WP_158766840.1">
    <property type="nucleotide sequence ID" value="NZ_CP047045.1"/>
</dbReference>
<dbReference type="AlphaFoldDB" id="A0A6I6MU54"/>